<accession>A0A101NU06</accession>
<dbReference type="AlphaFoldDB" id="A0A101NU06"/>
<protein>
    <recommendedName>
        <fullName evidence="2">DUF317 domain-containing protein</fullName>
    </recommendedName>
</protein>
<dbReference type="InterPro" id="IPR005523">
    <property type="entry name" value="DUF317_SPDY"/>
</dbReference>
<evidence type="ECO:0000313" key="3">
    <source>
        <dbReference type="EMBL" id="KUM99343.1"/>
    </source>
</evidence>
<name>A0A101NU06_9ACTN</name>
<sequence>MLHDPFEDLDRDQTVRVLPRHLAGPGSADLRAIWPFPFDDDWSLHQPSVEEGAVACSPCLRLRTGCVPDPDRRGGMQWITAAHRDPFGPATWQITFAGTTPVELLGDVHSELLDLYLEDRHSDKDHLFESQTSAQEAYVPLLARGWRHTVKTDGTQIFLAPDTLGGVQHQYDRTLSSRLAPSWRAWGGQPDEPHWSVQFSPSTPTTLVAAFTASLLSIEPVERTVKDIPFFTRHHVSIAAATTAKPPKPFTPVATPPLRPTMSRTR</sequence>
<gene>
    <name evidence="3" type="ORF">AQI95_39565</name>
</gene>
<dbReference type="Pfam" id="PF03771">
    <property type="entry name" value="SPDY"/>
    <property type="match status" value="2"/>
</dbReference>
<dbReference type="OrthoDB" id="4281666at2"/>
<organism evidence="3 4">
    <name type="scientific">Streptomyces yokosukanensis</name>
    <dbReference type="NCBI Taxonomy" id="67386"/>
    <lineage>
        <taxon>Bacteria</taxon>
        <taxon>Bacillati</taxon>
        <taxon>Actinomycetota</taxon>
        <taxon>Actinomycetes</taxon>
        <taxon>Kitasatosporales</taxon>
        <taxon>Streptomycetaceae</taxon>
        <taxon>Streptomyces</taxon>
    </lineage>
</organism>
<keyword evidence="4" id="KW-1185">Reference proteome</keyword>
<dbReference type="Proteomes" id="UP000053127">
    <property type="component" value="Unassembled WGS sequence"/>
</dbReference>
<evidence type="ECO:0000313" key="4">
    <source>
        <dbReference type="Proteomes" id="UP000053127"/>
    </source>
</evidence>
<evidence type="ECO:0000256" key="1">
    <source>
        <dbReference type="SAM" id="MobiDB-lite"/>
    </source>
</evidence>
<dbReference type="STRING" id="67386.AQI95_39565"/>
<comment type="caution">
    <text evidence="3">The sequence shown here is derived from an EMBL/GenBank/DDBJ whole genome shotgun (WGS) entry which is preliminary data.</text>
</comment>
<feature type="compositionally biased region" description="Pro residues" evidence="1">
    <location>
        <begin position="246"/>
        <end position="259"/>
    </location>
</feature>
<dbReference type="EMBL" id="LMWN01000065">
    <property type="protein sequence ID" value="KUM99343.1"/>
    <property type="molecule type" value="Genomic_DNA"/>
</dbReference>
<evidence type="ECO:0000259" key="2">
    <source>
        <dbReference type="Pfam" id="PF03771"/>
    </source>
</evidence>
<feature type="domain" description="DUF317" evidence="2">
    <location>
        <begin position="167"/>
        <end position="220"/>
    </location>
</feature>
<feature type="region of interest" description="Disordered" evidence="1">
    <location>
        <begin position="243"/>
        <end position="266"/>
    </location>
</feature>
<reference evidence="3 4" key="1">
    <citation type="submission" date="2015-10" db="EMBL/GenBank/DDBJ databases">
        <title>Draft genome sequence of Streptomyces yokosukanensis DSM 40224, type strain for the species Streptomyces yokosukanensis.</title>
        <authorList>
            <person name="Ruckert C."/>
            <person name="Winkler A."/>
            <person name="Kalinowski J."/>
            <person name="Kampfer P."/>
            <person name="Glaeser S."/>
        </authorList>
    </citation>
    <scope>NUCLEOTIDE SEQUENCE [LARGE SCALE GENOMIC DNA]</scope>
    <source>
        <strain evidence="3 4">DSM 40224</strain>
    </source>
</reference>
<proteinExistence type="predicted"/>
<feature type="domain" description="DUF317" evidence="2">
    <location>
        <begin position="57"/>
        <end position="115"/>
    </location>
</feature>